<evidence type="ECO:0000313" key="7">
    <source>
        <dbReference type="Proteomes" id="UP000235371"/>
    </source>
</evidence>
<dbReference type="OrthoDB" id="5377312at2759"/>
<comment type="subunit">
    <text evidence="4">Component of the RNA polymerase III (Pol III) complex.</text>
</comment>
<evidence type="ECO:0000256" key="1">
    <source>
        <dbReference type="ARBA" id="ARBA00004123"/>
    </source>
</evidence>
<dbReference type="Proteomes" id="UP000235371">
    <property type="component" value="Unassembled WGS sequence"/>
</dbReference>
<dbReference type="GO" id="GO:0005666">
    <property type="term" value="C:RNA polymerase III complex"/>
    <property type="evidence" value="ECO:0007669"/>
    <property type="project" value="UniProtKB-UniRule"/>
</dbReference>
<evidence type="ECO:0000256" key="2">
    <source>
        <dbReference type="ARBA" id="ARBA00008352"/>
    </source>
</evidence>
<evidence type="ECO:0000256" key="4">
    <source>
        <dbReference type="PIRNR" id="PIRNR000777"/>
    </source>
</evidence>
<protein>
    <recommendedName>
        <fullName evidence="4">DNA-directed RNA polymerase III subunit</fullName>
    </recommendedName>
</protein>
<comment type="subcellular location">
    <subcellularLocation>
        <location evidence="1 4">Nucleus</location>
    </subcellularLocation>
</comment>
<feature type="region of interest" description="Disordered" evidence="5">
    <location>
        <begin position="30"/>
        <end position="49"/>
    </location>
</feature>
<accession>A0A2J6SSU3</accession>
<dbReference type="STRING" id="1095630.A0A2J6SSU3"/>
<dbReference type="Pfam" id="PF11705">
    <property type="entry name" value="RNA_pol_3_Rpc31"/>
    <property type="match status" value="1"/>
</dbReference>
<feature type="region of interest" description="Disordered" evidence="5">
    <location>
        <begin position="164"/>
        <end position="246"/>
    </location>
</feature>
<organism evidence="6 7">
    <name type="scientific">Hyaloscypha bicolor E</name>
    <dbReference type="NCBI Taxonomy" id="1095630"/>
    <lineage>
        <taxon>Eukaryota</taxon>
        <taxon>Fungi</taxon>
        <taxon>Dikarya</taxon>
        <taxon>Ascomycota</taxon>
        <taxon>Pezizomycotina</taxon>
        <taxon>Leotiomycetes</taxon>
        <taxon>Helotiales</taxon>
        <taxon>Hyaloscyphaceae</taxon>
        <taxon>Hyaloscypha</taxon>
        <taxon>Hyaloscypha bicolor</taxon>
    </lineage>
</organism>
<dbReference type="PANTHER" id="PTHR15367:SF2">
    <property type="entry name" value="DNA-DIRECTED RNA POLYMERASE III SUBUNIT"/>
    <property type="match status" value="1"/>
</dbReference>
<name>A0A2J6SSU3_9HELO</name>
<feature type="region of interest" description="Disordered" evidence="5">
    <location>
        <begin position="58"/>
        <end position="106"/>
    </location>
</feature>
<dbReference type="GO" id="GO:0006383">
    <property type="term" value="P:transcription by RNA polymerase III"/>
    <property type="evidence" value="ECO:0007669"/>
    <property type="project" value="UniProtKB-UniRule"/>
</dbReference>
<reference evidence="6 7" key="1">
    <citation type="submission" date="2016-04" db="EMBL/GenBank/DDBJ databases">
        <title>A degradative enzymes factory behind the ericoid mycorrhizal symbiosis.</title>
        <authorList>
            <consortium name="DOE Joint Genome Institute"/>
            <person name="Martino E."/>
            <person name="Morin E."/>
            <person name="Grelet G."/>
            <person name="Kuo A."/>
            <person name="Kohler A."/>
            <person name="Daghino S."/>
            <person name="Barry K."/>
            <person name="Choi C."/>
            <person name="Cichocki N."/>
            <person name="Clum A."/>
            <person name="Copeland A."/>
            <person name="Hainaut M."/>
            <person name="Haridas S."/>
            <person name="Labutti K."/>
            <person name="Lindquist E."/>
            <person name="Lipzen A."/>
            <person name="Khouja H.-R."/>
            <person name="Murat C."/>
            <person name="Ohm R."/>
            <person name="Olson A."/>
            <person name="Spatafora J."/>
            <person name="Veneault-Fourrey C."/>
            <person name="Henrissat B."/>
            <person name="Grigoriev I."/>
            <person name="Martin F."/>
            <person name="Perotto S."/>
        </authorList>
    </citation>
    <scope>NUCLEOTIDE SEQUENCE [LARGE SCALE GENOMIC DNA]</scope>
    <source>
        <strain evidence="6 7">E</strain>
    </source>
</reference>
<feature type="compositionally biased region" description="Acidic residues" evidence="5">
    <location>
        <begin position="191"/>
        <end position="235"/>
    </location>
</feature>
<comment type="similarity">
    <text evidence="2 4">Belongs to the eukaryotic RPC7 RNA polymerase subunit family.</text>
</comment>
<dbReference type="PANTHER" id="PTHR15367">
    <property type="entry name" value="DNA-DIRECTED RNA POLYMERASE III"/>
    <property type="match status" value="1"/>
</dbReference>
<evidence type="ECO:0000256" key="5">
    <source>
        <dbReference type="SAM" id="MobiDB-lite"/>
    </source>
</evidence>
<dbReference type="AlphaFoldDB" id="A0A2J6SSU3"/>
<dbReference type="PIRSF" id="PIRSF000777">
    <property type="entry name" value="RNA_polIII_C31"/>
    <property type="match status" value="1"/>
</dbReference>
<sequence>MAGRGRGRPGGGGLKGVTWEYDPSIKLESKPIELFPPHPNLKRPAPFTDKEKREIGHYKRLQSQVHRGPLYTQPTKRDATAPAKTFGEDQFNRQYSTNPKADFDPFTGVETYSQRLQPKVNEIPKLSGRPFNKELFPKELWPALEGEAGKDVRKHLVRANEKKAAMMAGMKDKKPNDKHARVLEKLFSVPADEDAEEADEEQEQDAEVDSNFDDESMGGDYDAEQYFDNGEDNSEGEGGGGDDNYD</sequence>
<evidence type="ECO:0000256" key="3">
    <source>
        <dbReference type="ARBA" id="ARBA00023242"/>
    </source>
</evidence>
<gene>
    <name evidence="6" type="ORF">K444DRAFT_570325</name>
</gene>
<dbReference type="InterPro" id="IPR024661">
    <property type="entry name" value="RNA_pol_III_Rpc31"/>
</dbReference>
<keyword evidence="3 4" id="KW-0539">Nucleus</keyword>
<dbReference type="EMBL" id="KZ613866">
    <property type="protein sequence ID" value="PMD53856.1"/>
    <property type="molecule type" value="Genomic_DNA"/>
</dbReference>
<feature type="compositionally biased region" description="Gly residues" evidence="5">
    <location>
        <begin position="236"/>
        <end position="246"/>
    </location>
</feature>
<dbReference type="GeneID" id="36585335"/>
<feature type="compositionally biased region" description="Basic and acidic residues" evidence="5">
    <location>
        <begin position="164"/>
        <end position="184"/>
    </location>
</feature>
<keyword evidence="7" id="KW-1185">Reference proteome</keyword>
<proteinExistence type="inferred from homology"/>
<evidence type="ECO:0000313" key="6">
    <source>
        <dbReference type="EMBL" id="PMD53856.1"/>
    </source>
</evidence>
<comment type="function">
    <text evidence="4">DNA-dependent RNA polymerase catalyzes the transcription of DNA into RNA using the four ribonucleoside triphosphates as substrates. Specific peripheric component of RNA polymerase III which synthesizes small RNAs, such as 5S rRNA and tRNAs.</text>
</comment>
<dbReference type="RefSeq" id="XP_024730760.1">
    <property type="nucleotide sequence ID" value="XM_024877258.1"/>
</dbReference>
<dbReference type="InParanoid" id="A0A2J6SSU3"/>